<sequence>MVTQKPPEQIADELADSRRNPFTAFGKQWQGEIFYSDIHYRTKKMPASVFQNVVDLLREKGYYIHS</sequence>
<reference evidence="1" key="1">
    <citation type="journal article" date="2014" name="Front. Microbiol.">
        <title>High frequency of phylogenetically diverse reductive dehalogenase-homologous genes in deep subseafloor sedimentary metagenomes.</title>
        <authorList>
            <person name="Kawai M."/>
            <person name="Futagami T."/>
            <person name="Toyoda A."/>
            <person name="Takaki Y."/>
            <person name="Nishi S."/>
            <person name="Hori S."/>
            <person name="Arai W."/>
            <person name="Tsubouchi T."/>
            <person name="Morono Y."/>
            <person name="Uchiyama I."/>
            <person name="Ito T."/>
            <person name="Fujiyama A."/>
            <person name="Inagaki F."/>
            <person name="Takami H."/>
        </authorList>
    </citation>
    <scope>NUCLEOTIDE SEQUENCE</scope>
    <source>
        <strain evidence="1">Expedition CK06-06</strain>
    </source>
</reference>
<protein>
    <submittedName>
        <fullName evidence="1">Uncharacterized protein</fullName>
    </submittedName>
</protein>
<dbReference type="EMBL" id="BARW01002031">
    <property type="protein sequence ID" value="GAI66634.1"/>
    <property type="molecule type" value="Genomic_DNA"/>
</dbReference>
<evidence type="ECO:0000313" key="1">
    <source>
        <dbReference type="EMBL" id="GAI66634.1"/>
    </source>
</evidence>
<organism evidence="1">
    <name type="scientific">marine sediment metagenome</name>
    <dbReference type="NCBI Taxonomy" id="412755"/>
    <lineage>
        <taxon>unclassified sequences</taxon>
        <taxon>metagenomes</taxon>
        <taxon>ecological metagenomes</taxon>
    </lineage>
</organism>
<name>X1SFT2_9ZZZZ</name>
<comment type="caution">
    <text evidence="1">The sequence shown here is derived from an EMBL/GenBank/DDBJ whole genome shotgun (WGS) entry which is preliminary data.</text>
</comment>
<accession>X1SFT2</accession>
<gene>
    <name evidence="1" type="ORF">S12H4_05951</name>
</gene>
<dbReference type="AlphaFoldDB" id="X1SFT2"/>
<proteinExistence type="predicted"/>